<evidence type="ECO:0000313" key="2">
    <source>
        <dbReference type="Proteomes" id="UP000054359"/>
    </source>
</evidence>
<organism evidence="1 2">
    <name type="scientific">Stegodyphus mimosarum</name>
    <name type="common">African social velvet spider</name>
    <dbReference type="NCBI Taxonomy" id="407821"/>
    <lineage>
        <taxon>Eukaryota</taxon>
        <taxon>Metazoa</taxon>
        <taxon>Ecdysozoa</taxon>
        <taxon>Arthropoda</taxon>
        <taxon>Chelicerata</taxon>
        <taxon>Arachnida</taxon>
        <taxon>Araneae</taxon>
        <taxon>Araneomorphae</taxon>
        <taxon>Entelegynae</taxon>
        <taxon>Eresoidea</taxon>
        <taxon>Eresidae</taxon>
        <taxon>Stegodyphus</taxon>
    </lineage>
</organism>
<feature type="non-terminal residue" evidence="1">
    <location>
        <position position="52"/>
    </location>
</feature>
<gene>
    <name evidence="1" type="ORF">X975_14472</name>
</gene>
<dbReference type="EMBL" id="KK119690">
    <property type="protein sequence ID" value="KFM76432.1"/>
    <property type="molecule type" value="Genomic_DNA"/>
</dbReference>
<name>A0A087UGE3_STEMI</name>
<sequence length="52" mass="5981">MIRTAICSERKLSVFIHIHLIMRVLPNSILASNNASRMWVASLRWKLSTFPA</sequence>
<keyword evidence="2" id="KW-1185">Reference proteome</keyword>
<protein>
    <submittedName>
        <fullName evidence="1">Uncharacterized protein</fullName>
    </submittedName>
</protein>
<accession>A0A087UGE3</accession>
<proteinExistence type="predicted"/>
<dbReference type="Proteomes" id="UP000054359">
    <property type="component" value="Unassembled WGS sequence"/>
</dbReference>
<evidence type="ECO:0000313" key="1">
    <source>
        <dbReference type="EMBL" id="KFM76432.1"/>
    </source>
</evidence>
<dbReference type="AlphaFoldDB" id="A0A087UGE3"/>
<reference evidence="1 2" key="1">
    <citation type="submission" date="2013-11" db="EMBL/GenBank/DDBJ databases">
        <title>Genome sequencing of Stegodyphus mimosarum.</title>
        <authorList>
            <person name="Bechsgaard J."/>
        </authorList>
    </citation>
    <scope>NUCLEOTIDE SEQUENCE [LARGE SCALE GENOMIC DNA]</scope>
</reference>